<feature type="domain" description="NADP-dependent oxidoreductase" evidence="1">
    <location>
        <begin position="15"/>
        <end position="96"/>
    </location>
</feature>
<reference evidence="2" key="1">
    <citation type="submission" date="2020-02" db="EMBL/GenBank/DDBJ databases">
        <authorList>
            <person name="Meier V. D."/>
        </authorList>
    </citation>
    <scope>NUCLEOTIDE SEQUENCE</scope>
    <source>
        <strain evidence="2">AVDCRST_MAG93</strain>
    </source>
</reference>
<evidence type="ECO:0000259" key="1">
    <source>
        <dbReference type="Pfam" id="PF00248"/>
    </source>
</evidence>
<dbReference type="InterPro" id="IPR023210">
    <property type="entry name" value="NADP_OxRdtase_dom"/>
</dbReference>
<dbReference type="Gene3D" id="3.20.20.100">
    <property type="entry name" value="NADP-dependent oxidoreductase domain"/>
    <property type="match status" value="1"/>
</dbReference>
<sequence length="107" mass="11798">MKVLPLVQHGVATSRLVLGCMPFGGGWNTEPITREDVFKAEQAVDAAREIGISMFDHADIYTRGKAEETFGTILKNQPGLREQIVIQSKCGIRFAEGDVPGRFDFSE</sequence>
<organism evidence="2">
    <name type="scientific">uncultured Chloroflexia bacterium</name>
    <dbReference type="NCBI Taxonomy" id="1672391"/>
    <lineage>
        <taxon>Bacteria</taxon>
        <taxon>Bacillati</taxon>
        <taxon>Chloroflexota</taxon>
        <taxon>Chloroflexia</taxon>
        <taxon>environmental samples</taxon>
    </lineage>
</organism>
<dbReference type="EMBL" id="CADCTR010002652">
    <property type="protein sequence ID" value="CAA9364494.1"/>
    <property type="molecule type" value="Genomic_DNA"/>
</dbReference>
<feature type="non-terminal residue" evidence="2">
    <location>
        <position position="107"/>
    </location>
</feature>
<dbReference type="InterPro" id="IPR036812">
    <property type="entry name" value="NAD(P)_OxRdtase_dom_sf"/>
</dbReference>
<dbReference type="GO" id="GO:0005829">
    <property type="term" value="C:cytosol"/>
    <property type="evidence" value="ECO:0007669"/>
    <property type="project" value="TreeGrafter"/>
</dbReference>
<name>A0A6J4MNT3_9CHLR</name>
<evidence type="ECO:0000313" key="2">
    <source>
        <dbReference type="EMBL" id="CAA9364494.1"/>
    </source>
</evidence>
<dbReference type="Pfam" id="PF00248">
    <property type="entry name" value="Aldo_ket_red"/>
    <property type="match status" value="1"/>
</dbReference>
<dbReference type="PANTHER" id="PTHR43364:SF1">
    <property type="entry name" value="OXIDOREDUCTASE YDHF"/>
    <property type="match status" value="1"/>
</dbReference>
<accession>A0A6J4MNT3</accession>
<dbReference type="PANTHER" id="PTHR43364">
    <property type="entry name" value="NADH-SPECIFIC METHYLGLYOXAL REDUCTASE-RELATED"/>
    <property type="match status" value="1"/>
</dbReference>
<gene>
    <name evidence="2" type="ORF">AVDCRST_MAG93-7863</name>
</gene>
<protein>
    <submittedName>
        <fullName evidence="2">Oxidoreductase, aldo/keto reductase family</fullName>
    </submittedName>
</protein>
<dbReference type="InterPro" id="IPR050523">
    <property type="entry name" value="AKR_Detox_Biosynth"/>
</dbReference>
<dbReference type="SUPFAM" id="SSF51430">
    <property type="entry name" value="NAD(P)-linked oxidoreductase"/>
    <property type="match status" value="1"/>
</dbReference>
<dbReference type="AlphaFoldDB" id="A0A6J4MNT3"/>
<proteinExistence type="predicted"/>